<feature type="compositionally biased region" description="Low complexity" evidence="12">
    <location>
        <begin position="31"/>
        <end position="44"/>
    </location>
</feature>
<evidence type="ECO:0000256" key="1">
    <source>
        <dbReference type="ARBA" id="ARBA00007050"/>
    </source>
</evidence>
<feature type="compositionally biased region" description="Low complexity" evidence="12">
    <location>
        <begin position="90"/>
        <end position="100"/>
    </location>
</feature>
<evidence type="ECO:0000256" key="10">
    <source>
        <dbReference type="RuleBase" id="RU368072"/>
    </source>
</evidence>
<evidence type="ECO:0000256" key="9">
    <source>
        <dbReference type="ARBA" id="ARBA00023328"/>
    </source>
</evidence>
<comment type="function">
    <text evidence="10">Acts as a component of the essential kinetochore-associated NDC80 complex, which is required for chromosome segregation and spindle checkpoint activity.</text>
</comment>
<dbReference type="InterPro" id="IPR055260">
    <property type="entry name" value="Ndc80_CH"/>
</dbReference>
<dbReference type="InterPro" id="IPR038273">
    <property type="entry name" value="Ndc80_sf"/>
</dbReference>
<keyword evidence="5 10" id="KW-0995">Kinetochore</keyword>
<feature type="region of interest" description="Disordered" evidence="12">
    <location>
        <begin position="1"/>
        <end position="109"/>
    </location>
</feature>
<evidence type="ECO:0000256" key="2">
    <source>
        <dbReference type="ARBA" id="ARBA00022454"/>
    </source>
</evidence>
<evidence type="ECO:0000256" key="5">
    <source>
        <dbReference type="ARBA" id="ARBA00022838"/>
    </source>
</evidence>
<dbReference type="Pfam" id="PF03801">
    <property type="entry name" value="Ndc80_HEC"/>
    <property type="match status" value="1"/>
</dbReference>
<dbReference type="EMBL" id="OV121134">
    <property type="protein sequence ID" value="CAH0553350.1"/>
    <property type="molecule type" value="Genomic_DNA"/>
</dbReference>
<evidence type="ECO:0000256" key="3">
    <source>
        <dbReference type="ARBA" id="ARBA00022618"/>
    </source>
</evidence>
<feature type="coiled-coil region" evidence="11">
    <location>
        <begin position="282"/>
        <end position="400"/>
    </location>
</feature>
<evidence type="ECO:0000256" key="4">
    <source>
        <dbReference type="ARBA" id="ARBA00022776"/>
    </source>
</evidence>
<keyword evidence="7 10" id="KW-0539">Nucleus</keyword>
<sequence>MRRSSSVSRLPISQRESMIRPRTLSLDKRVSSSPSRQNPTSSRTIQGRASSSCRTPVRASRLTVQDRGRASSSSRTPSLWPPSQDRGRSSSKSPGSCYSSAAKSRIEHSINKKKQSYEQAYIKFVEYIKMNPAKFDAKIVNETTIKPPSLITFIYIINVLLQEINSPLKISLTPQNYKEILPNELKSLKYPETVTQGTFRLVNSMHAFPQVISMFAWLIKLINTAKDCGEPMMHAVVLKYFFTLLYTQDWGNITEINDTFRPEIDQAIGLDIETFEKEKYYLNKYEQELQVISNKLSANEEEVESIKQEMAQKLEYNKNFKSKDQQIIDDLEYQLVECRKNKQILEQKLVEERKNRVMLKETIETQPCSKKQSKLLKQKIEQARKLIHFKKENIDELQKVNDDFDLNMRNQINKIEQWVHQWNTSLIKIIISKPETKVLLLREKGFNDDSFIEDIQTITEKSRKLQTMFNSYIVEVRKKIELELIAKENIILKISEETNAKNALLAKISELKENILVKESEARLCIERIQSEMTSLIEKIKLLSFNKKLLKLDEYCKDLKERNMQCLSELNLYGQNMVVDLVAFQKQVVATIKECDRVKINTMKSFNIATAKLMERAQKNAKLLNDIKEYSI</sequence>
<keyword evidence="3 10" id="KW-0132">Cell division</keyword>
<organism evidence="14 15">
    <name type="scientific">Brassicogethes aeneus</name>
    <name type="common">Rape pollen beetle</name>
    <name type="synonym">Meligethes aeneus</name>
    <dbReference type="NCBI Taxonomy" id="1431903"/>
    <lineage>
        <taxon>Eukaryota</taxon>
        <taxon>Metazoa</taxon>
        <taxon>Ecdysozoa</taxon>
        <taxon>Arthropoda</taxon>
        <taxon>Hexapoda</taxon>
        <taxon>Insecta</taxon>
        <taxon>Pterygota</taxon>
        <taxon>Neoptera</taxon>
        <taxon>Endopterygota</taxon>
        <taxon>Coleoptera</taxon>
        <taxon>Polyphaga</taxon>
        <taxon>Cucujiformia</taxon>
        <taxon>Nitidulidae</taxon>
        <taxon>Meligethinae</taxon>
        <taxon>Brassicogethes</taxon>
    </lineage>
</organism>
<protein>
    <recommendedName>
        <fullName evidence="10">Kinetochore protein NDC80</fullName>
    </recommendedName>
</protein>
<evidence type="ECO:0000256" key="6">
    <source>
        <dbReference type="ARBA" id="ARBA00023054"/>
    </source>
</evidence>
<dbReference type="GO" id="GO:0051315">
    <property type="term" value="P:attachment of mitotic spindle microtubules to kinetochore"/>
    <property type="evidence" value="ECO:0007669"/>
    <property type="project" value="UniProtKB-UniRule"/>
</dbReference>
<evidence type="ECO:0000313" key="15">
    <source>
        <dbReference type="Proteomes" id="UP001154078"/>
    </source>
</evidence>
<comment type="subunit">
    <text evidence="10">Component of the NDC80 complex.</text>
</comment>
<dbReference type="PANTHER" id="PTHR10643:SF2">
    <property type="entry name" value="KINETOCHORE PROTEIN NDC80 HOMOLOG"/>
    <property type="match status" value="1"/>
</dbReference>
<name>A0A9P0B3M3_BRAAE</name>
<feature type="coiled-coil region" evidence="11">
    <location>
        <begin position="494"/>
        <end position="521"/>
    </location>
</feature>
<comment type="subcellular location">
    <subcellularLocation>
        <location evidence="10">Chromosome</location>
        <location evidence="10">Centromere</location>
        <location evidence="10">Kinetochore</location>
    </subcellularLocation>
    <subcellularLocation>
        <location evidence="10">Nucleus</location>
    </subcellularLocation>
</comment>
<dbReference type="GO" id="GO:0005634">
    <property type="term" value="C:nucleus"/>
    <property type="evidence" value="ECO:0007669"/>
    <property type="project" value="UniProtKB-SubCell"/>
</dbReference>
<reference evidence="14" key="1">
    <citation type="submission" date="2021-12" db="EMBL/GenBank/DDBJ databases">
        <authorList>
            <person name="King R."/>
        </authorList>
    </citation>
    <scope>NUCLEOTIDE SEQUENCE</scope>
</reference>
<keyword evidence="2 10" id="KW-0158">Chromosome</keyword>
<dbReference type="OrthoDB" id="7459479at2759"/>
<keyword evidence="15" id="KW-1185">Reference proteome</keyword>
<dbReference type="Proteomes" id="UP001154078">
    <property type="component" value="Chromosome 3"/>
</dbReference>
<evidence type="ECO:0000313" key="14">
    <source>
        <dbReference type="EMBL" id="CAH0553350.1"/>
    </source>
</evidence>
<comment type="similarity">
    <text evidence="1 10">Belongs to the NDC80/HEC1 family.</text>
</comment>
<dbReference type="PANTHER" id="PTHR10643">
    <property type="entry name" value="KINETOCHORE PROTEIN NDC80"/>
    <property type="match status" value="1"/>
</dbReference>
<accession>A0A9P0B3M3</accession>
<gene>
    <name evidence="14" type="ORF">MELIAE_LOCUS5360</name>
</gene>
<feature type="compositionally biased region" description="Polar residues" evidence="12">
    <location>
        <begin position="45"/>
        <end position="54"/>
    </location>
</feature>
<keyword evidence="8 10" id="KW-0131">Cell cycle</keyword>
<dbReference type="GO" id="GO:0031262">
    <property type="term" value="C:Ndc80 complex"/>
    <property type="evidence" value="ECO:0007669"/>
    <property type="project" value="UniProtKB-UniRule"/>
</dbReference>
<evidence type="ECO:0000256" key="7">
    <source>
        <dbReference type="ARBA" id="ARBA00023242"/>
    </source>
</evidence>
<evidence type="ECO:0000259" key="13">
    <source>
        <dbReference type="Pfam" id="PF03801"/>
    </source>
</evidence>
<keyword evidence="9 10" id="KW-0137">Centromere</keyword>
<feature type="domain" description="Kinetochore protein Ndc80 CH" evidence="13">
    <location>
        <begin position="113"/>
        <end position="226"/>
    </location>
</feature>
<keyword evidence="4 10" id="KW-0498">Mitosis</keyword>
<dbReference type="AlphaFoldDB" id="A0A9P0B3M3"/>
<keyword evidence="6 11" id="KW-0175">Coiled coil</keyword>
<dbReference type="GO" id="GO:0051301">
    <property type="term" value="P:cell division"/>
    <property type="evidence" value="ECO:0007669"/>
    <property type="project" value="UniProtKB-UniRule"/>
</dbReference>
<evidence type="ECO:0000256" key="8">
    <source>
        <dbReference type="ARBA" id="ARBA00023306"/>
    </source>
</evidence>
<evidence type="ECO:0000256" key="12">
    <source>
        <dbReference type="SAM" id="MobiDB-lite"/>
    </source>
</evidence>
<proteinExistence type="inferred from homology"/>
<dbReference type="InterPro" id="IPR005550">
    <property type="entry name" value="Kinetochore_Ndc80"/>
</dbReference>
<dbReference type="Gene3D" id="1.10.418.30">
    <property type="entry name" value="Ncd80 complex, Ncd80 subunit"/>
    <property type="match status" value="1"/>
</dbReference>
<evidence type="ECO:0000256" key="11">
    <source>
        <dbReference type="SAM" id="Coils"/>
    </source>
</evidence>